<evidence type="ECO:0000256" key="4">
    <source>
        <dbReference type="ARBA" id="ARBA00007389"/>
    </source>
</evidence>
<evidence type="ECO:0000256" key="8">
    <source>
        <dbReference type="ARBA" id="ARBA00023239"/>
    </source>
</evidence>
<dbReference type="NCBIfam" id="NF003027">
    <property type="entry name" value="PRK03906.1"/>
    <property type="match status" value="1"/>
</dbReference>
<organism evidence="10 11">
    <name type="scientific">Larkinella arboricola</name>
    <dbReference type="NCBI Taxonomy" id="643671"/>
    <lineage>
        <taxon>Bacteria</taxon>
        <taxon>Pseudomonadati</taxon>
        <taxon>Bacteroidota</taxon>
        <taxon>Cytophagia</taxon>
        <taxon>Cytophagales</taxon>
        <taxon>Spirosomataceae</taxon>
        <taxon>Larkinella</taxon>
    </lineage>
</organism>
<evidence type="ECO:0000313" key="10">
    <source>
        <dbReference type="EMBL" id="RAJ97735.1"/>
    </source>
</evidence>
<dbReference type="GO" id="GO:0030145">
    <property type="term" value="F:manganese ion binding"/>
    <property type="evidence" value="ECO:0007669"/>
    <property type="project" value="TreeGrafter"/>
</dbReference>
<dbReference type="InterPro" id="IPR036237">
    <property type="entry name" value="Xyl_isomerase-like_sf"/>
</dbReference>
<reference evidence="10 11" key="1">
    <citation type="submission" date="2018-06" db="EMBL/GenBank/DDBJ databases">
        <title>Genomic Encyclopedia of Archaeal and Bacterial Type Strains, Phase II (KMG-II): from individual species to whole genera.</title>
        <authorList>
            <person name="Goeker M."/>
        </authorList>
    </citation>
    <scope>NUCLEOTIDE SEQUENCE [LARGE SCALE GENOMIC DNA]</scope>
    <source>
        <strain evidence="10 11">DSM 21851</strain>
    </source>
</reference>
<dbReference type="PANTHER" id="PTHR30387:SF2">
    <property type="entry name" value="MANNONATE DEHYDRATASE"/>
    <property type="match status" value="1"/>
</dbReference>
<evidence type="ECO:0000256" key="6">
    <source>
        <dbReference type="ARBA" id="ARBA00023004"/>
    </source>
</evidence>
<dbReference type="OrthoDB" id="9780250at2"/>
<comment type="function">
    <text evidence="2 9">Catalyzes the dehydration of D-mannonate.</text>
</comment>
<dbReference type="PIRSF" id="PIRSF016049">
    <property type="entry name" value="Man_dehyd"/>
    <property type="match status" value="1"/>
</dbReference>
<evidence type="ECO:0000256" key="5">
    <source>
        <dbReference type="ARBA" id="ARBA00012927"/>
    </source>
</evidence>
<dbReference type="HAMAP" id="MF_00106">
    <property type="entry name" value="UxuA"/>
    <property type="match status" value="1"/>
</dbReference>
<dbReference type="RefSeq" id="WP_111628703.1">
    <property type="nucleotide sequence ID" value="NZ_QLMC01000003.1"/>
</dbReference>
<evidence type="ECO:0000256" key="7">
    <source>
        <dbReference type="ARBA" id="ARBA00023211"/>
    </source>
</evidence>
<evidence type="ECO:0000256" key="2">
    <source>
        <dbReference type="ARBA" id="ARBA00002713"/>
    </source>
</evidence>
<comment type="similarity">
    <text evidence="4 9">Belongs to the mannonate dehydratase family.</text>
</comment>
<dbReference type="NCBIfam" id="TIGR00695">
    <property type="entry name" value="uxuA"/>
    <property type="match status" value="1"/>
</dbReference>
<dbReference type="Proteomes" id="UP000248790">
    <property type="component" value="Unassembled WGS sequence"/>
</dbReference>
<dbReference type="GO" id="GO:0008198">
    <property type="term" value="F:ferrous iron binding"/>
    <property type="evidence" value="ECO:0007669"/>
    <property type="project" value="TreeGrafter"/>
</dbReference>
<dbReference type="SUPFAM" id="SSF51658">
    <property type="entry name" value="Xylose isomerase-like"/>
    <property type="match status" value="1"/>
</dbReference>
<dbReference type="GO" id="GO:0042840">
    <property type="term" value="P:D-glucuronate catabolic process"/>
    <property type="evidence" value="ECO:0007669"/>
    <property type="project" value="TreeGrafter"/>
</dbReference>
<keyword evidence="6 9" id="KW-0408">Iron</keyword>
<keyword evidence="8 9" id="KW-0456">Lyase</keyword>
<keyword evidence="7 9" id="KW-0464">Manganese</keyword>
<dbReference type="AlphaFoldDB" id="A0A327WZ99"/>
<dbReference type="PANTHER" id="PTHR30387">
    <property type="entry name" value="MANNONATE DEHYDRATASE"/>
    <property type="match status" value="1"/>
</dbReference>
<dbReference type="EC" id="4.2.1.8" evidence="5 9"/>
<name>A0A327WZ99_LARAB</name>
<dbReference type="Pfam" id="PF03786">
    <property type="entry name" value="UxuA"/>
    <property type="match status" value="1"/>
</dbReference>
<dbReference type="EMBL" id="QLMC01000003">
    <property type="protein sequence ID" value="RAJ97735.1"/>
    <property type="molecule type" value="Genomic_DNA"/>
</dbReference>
<comment type="catalytic activity">
    <reaction evidence="1 9">
        <text>D-mannonate = 2-dehydro-3-deoxy-D-gluconate + H2O</text>
        <dbReference type="Rhea" id="RHEA:20097"/>
        <dbReference type="ChEBI" id="CHEBI:15377"/>
        <dbReference type="ChEBI" id="CHEBI:17767"/>
        <dbReference type="ChEBI" id="CHEBI:57990"/>
        <dbReference type="EC" id="4.2.1.8"/>
    </reaction>
</comment>
<evidence type="ECO:0000256" key="1">
    <source>
        <dbReference type="ARBA" id="ARBA00001794"/>
    </source>
</evidence>
<evidence type="ECO:0000256" key="9">
    <source>
        <dbReference type="HAMAP-Rule" id="MF_00106"/>
    </source>
</evidence>
<sequence>MGMLQTMRWFGPHDPVSLMDIRQAGCTGVVTALHQIPVGDVWTIAEIEKRKQLIEADNERYVPLHWAVVESLPVHEDIKKGRPTRDQYIENYRQSLRNLAACGITTVCYNFMPVLDWSRTNLSYEMPDGSLALRFVWEDFAVFDLCILKRPGAEADYEPAVIEAARSKFSQMTPERITELSNIVLLGLPGSEEAFTLSTFQGLLDEYATINDRTLRDNLYHFIREVAPVAESVGINLCIHPDDPPRPLLGLPRIVSTEADLAELMAACDTTANGITFCTGSLGIRPDNDLPGIVRRFGSRIHFIHLRTTKRERSDDSGNPLNFHEADHLAGDVDMYAVIKEIVLEQNRRAQTGVGVTSIPMRPDHGHQMLDDLHKKTYPGYSAIGRLRGLAELRGLELGITRALEDQIISQS</sequence>
<dbReference type="Gene3D" id="3.20.20.150">
    <property type="entry name" value="Divalent-metal-dependent TIM barrel enzymes"/>
    <property type="match status" value="2"/>
</dbReference>
<dbReference type="UniPathway" id="UPA00246"/>
<comment type="caution">
    <text evidence="10">The sequence shown here is derived from an EMBL/GenBank/DDBJ whole genome shotgun (WGS) entry which is preliminary data.</text>
</comment>
<comment type="pathway">
    <text evidence="3 9">Carbohydrate metabolism; pentose and glucuronate interconversion.</text>
</comment>
<comment type="cofactor">
    <cofactor evidence="9">
        <name>Fe(2+)</name>
        <dbReference type="ChEBI" id="CHEBI:29033"/>
    </cofactor>
    <cofactor evidence="9">
        <name>Mn(2+)</name>
        <dbReference type="ChEBI" id="CHEBI:29035"/>
    </cofactor>
</comment>
<evidence type="ECO:0000313" key="11">
    <source>
        <dbReference type="Proteomes" id="UP000248790"/>
    </source>
</evidence>
<accession>A0A327WZ99</accession>
<proteinExistence type="inferred from homology"/>
<dbReference type="InterPro" id="IPR004628">
    <property type="entry name" value="Man_deHydtase"/>
</dbReference>
<keyword evidence="11" id="KW-1185">Reference proteome</keyword>
<protein>
    <recommendedName>
        <fullName evidence="5 9">Mannonate dehydratase</fullName>
        <ecNumber evidence="5 9">4.2.1.8</ecNumber>
    </recommendedName>
    <alternativeName>
        <fullName evidence="9">D-mannonate hydro-lyase</fullName>
    </alternativeName>
</protein>
<evidence type="ECO:0000256" key="3">
    <source>
        <dbReference type="ARBA" id="ARBA00004892"/>
    </source>
</evidence>
<dbReference type="GO" id="GO:0008927">
    <property type="term" value="F:mannonate dehydratase activity"/>
    <property type="evidence" value="ECO:0007669"/>
    <property type="project" value="UniProtKB-UniRule"/>
</dbReference>
<gene>
    <name evidence="9" type="primary">uxuA</name>
    <name evidence="10" type="ORF">LX87_02638</name>
</gene>